<keyword evidence="3" id="KW-1185">Reference proteome</keyword>
<organism evidence="2 3">
    <name type="scientific">Tanacetum coccineum</name>
    <dbReference type="NCBI Taxonomy" id="301880"/>
    <lineage>
        <taxon>Eukaryota</taxon>
        <taxon>Viridiplantae</taxon>
        <taxon>Streptophyta</taxon>
        <taxon>Embryophyta</taxon>
        <taxon>Tracheophyta</taxon>
        <taxon>Spermatophyta</taxon>
        <taxon>Magnoliopsida</taxon>
        <taxon>eudicotyledons</taxon>
        <taxon>Gunneridae</taxon>
        <taxon>Pentapetalae</taxon>
        <taxon>asterids</taxon>
        <taxon>campanulids</taxon>
        <taxon>Asterales</taxon>
        <taxon>Asteraceae</taxon>
        <taxon>Asteroideae</taxon>
        <taxon>Anthemideae</taxon>
        <taxon>Anthemidinae</taxon>
        <taxon>Tanacetum</taxon>
    </lineage>
</organism>
<evidence type="ECO:0000256" key="1">
    <source>
        <dbReference type="SAM" id="MobiDB-lite"/>
    </source>
</evidence>
<proteinExistence type="predicted"/>
<comment type="caution">
    <text evidence="2">The sequence shown here is derived from an EMBL/GenBank/DDBJ whole genome shotgun (WGS) entry which is preliminary data.</text>
</comment>
<evidence type="ECO:0000313" key="3">
    <source>
        <dbReference type="Proteomes" id="UP001151760"/>
    </source>
</evidence>
<sequence length="345" mass="39683">MATQQNVIINDDSKDGLAKAMMMLSRAMSQRYPTLTNNRLMVFSNVVQRGPIDVQGKKNENVSMNVRNAGNYTQNLGYADKEKRKNEKRVTELMQKQETMIQKGKCSSPRDDTNDKKEKKAKENFLIQFVILHTLLKDISKEDFTNTCFSSGFQRAFLSLFGEEIEYFAPSKMDSFEKAIVERGLYKRARDIRESERMMQTQEKMINMVKDKCDVGLVFNERSGTQSKKQNESSRSQNDTKADGADIKLSNEPELMNEVQSTATYNVFANDRQYPEQPKFINEGGVDQDVEQRLDKRHLLSFVIENKTTESLNQTLEVENDCLKKTIAKLQKDFSNGCHQVLLLK</sequence>
<feature type="compositionally biased region" description="Polar residues" evidence="1">
    <location>
        <begin position="223"/>
        <end position="237"/>
    </location>
</feature>
<feature type="region of interest" description="Disordered" evidence="1">
    <location>
        <begin position="223"/>
        <end position="247"/>
    </location>
</feature>
<feature type="compositionally biased region" description="Basic and acidic residues" evidence="1">
    <location>
        <begin position="238"/>
        <end position="247"/>
    </location>
</feature>
<dbReference type="Proteomes" id="UP001151760">
    <property type="component" value="Unassembled WGS sequence"/>
</dbReference>
<gene>
    <name evidence="2" type="ORF">Tco_0680717</name>
</gene>
<feature type="compositionally biased region" description="Basic and acidic residues" evidence="1">
    <location>
        <begin position="108"/>
        <end position="118"/>
    </location>
</feature>
<reference evidence="2" key="2">
    <citation type="submission" date="2022-01" db="EMBL/GenBank/DDBJ databases">
        <authorList>
            <person name="Yamashiro T."/>
            <person name="Shiraishi A."/>
            <person name="Satake H."/>
            <person name="Nakayama K."/>
        </authorList>
    </citation>
    <scope>NUCLEOTIDE SEQUENCE</scope>
</reference>
<accession>A0ABQ4XMK5</accession>
<protein>
    <submittedName>
        <fullName evidence="2">Uncharacterized protein</fullName>
    </submittedName>
</protein>
<evidence type="ECO:0000313" key="2">
    <source>
        <dbReference type="EMBL" id="GJS66153.1"/>
    </source>
</evidence>
<reference evidence="2" key="1">
    <citation type="journal article" date="2022" name="Int. J. Mol. Sci.">
        <title>Draft Genome of Tanacetum Coccineum: Genomic Comparison of Closely Related Tanacetum-Family Plants.</title>
        <authorList>
            <person name="Yamashiro T."/>
            <person name="Shiraishi A."/>
            <person name="Nakayama K."/>
            <person name="Satake H."/>
        </authorList>
    </citation>
    <scope>NUCLEOTIDE SEQUENCE</scope>
</reference>
<feature type="region of interest" description="Disordered" evidence="1">
    <location>
        <begin position="97"/>
        <end position="118"/>
    </location>
</feature>
<dbReference type="EMBL" id="BQNB010009629">
    <property type="protein sequence ID" value="GJS66153.1"/>
    <property type="molecule type" value="Genomic_DNA"/>
</dbReference>
<name>A0ABQ4XMK5_9ASTR</name>